<reference evidence="2 3" key="1">
    <citation type="submission" date="2017-08" db="EMBL/GenBank/DDBJ databases">
        <title>Complete genome sequence of Klebsiella pneumoniae phage vB_KpnM_KpV79.</title>
        <authorList>
            <person name="Komisarova E.V."/>
            <person name="Krasilnikova V.M."/>
            <person name="Myakinina V.P."/>
            <person name="Kislichkina A.A."/>
            <person name="Bogun A.G."/>
            <person name="Volozhantsev N.V."/>
        </authorList>
    </citation>
    <scope>NUCLEOTIDE SEQUENCE [LARGE SCALE GENOMIC DNA]</scope>
</reference>
<name>A0A291LBT4_9CAUD</name>
<keyword evidence="1" id="KW-0812">Transmembrane</keyword>
<dbReference type="EMBL" id="MF663761">
    <property type="protein sequence ID" value="ATI16504.1"/>
    <property type="molecule type" value="Genomic_DNA"/>
</dbReference>
<keyword evidence="3" id="KW-1185">Reference proteome</keyword>
<protein>
    <submittedName>
        <fullName evidence="2">Uncharacterized protein</fullName>
    </submittedName>
</protein>
<dbReference type="Proteomes" id="UP000230794">
    <property type="component" value="Segment"/>
</dbReference>
<organism evidence="2 3">
    <name type="scientific">Klebsiella phage vB_KpnM_KpV79</name>
    <dbReference type="NCBI Taxonomy" id="2041212"/>
    <lineage>
        <taxon>Viruses</taxon>
        <taxon>Duplodnaviria</taxon>
        <taxon>Heunggongvirae</taxon>
        <taxon>Uroviricota</taxon>
        <taxon>Caudoviricetes</taxon>
        <taxon>Jameshumphriesvirinae</taxon>
        <taxon>Sircambvirus</taxon>
        <taxon>Sircambvirus KpV79</taxon>
        <taxon>Jedunavirus KpV52</taxon>
    </lineage>
</organism>
<keyword evidence="1" id="KW-0472">Membrane</keyword>
<evidence type="ECO:0000313" key="3">
    <source>
        <dbReference type="Proteomes" id="UP000230794"/>
    </source>
</evidence>
<gene>
    <name evidence="2" type="ORF">kpv79_51</name>
</gene>
<proteinExistence type="predicted"/>
<feature type="transmembrane region" description="Helical" evidence="1">
    <location>
        <begin position="92"/>
        <end position="109"/>
    </location>
</feature>
<accession>A0A291LBT4</accession>
<feature type="transmembrane region" description="Helical" evidence="1">
    <location>
        <begin position="38"/>
        <end position="55"/>
    </location>
</feature>
<dbReference type="OrthoDB" id="15048at10239"/>
<evidence type="ECO:0000256" key="1">
    <source>
        <dbReference type="SAM" id="Phobius"/>
    </source>
</evidence>
<keyword evidence="1" id="KW-1133">Transmembrane helix</keyword>
<evidence type="ECO:0000313" key="2">
    <source>
        <dbReference type="EMBL" id="ATI16504.1"/>
    </source>
</evidence>
<feature type="transmembrane region" description="Helical" evidence="1">
    <location>
        <begin position="67"/>
        <end position="86"/>
    </location>
</feature>
<sequence>MYTFLIASVIARPRGASFLFVMVATLFQELCGNLDGSIYFFLAAFCDFIVAGILYRFGTSRKSLDMILISIVSMSINLIGWLLWFFYQPLDVYVAMFTMLYCAAILTILKKDSDDAGGIAVHIDNSGHHPYAGAGR</sequence>